<dbReference type="InParanoid" id="C8XEB8"/>
<reference evidence="2 3" key="2">
    <citation type="journal article" date="2010" name="Stand. Genomic Sci.">
        <title>Complete genome sequence of Nakamurella multipartita type strain (Y-104).</title>
        <authorList>
            <person name="Tice H."/>
            <person name="Mayilraj S."/>
            <person name="Sims D."/>
            <person name="Lapidus A."/>
            <person name="Nolan M."/>
            <person name="Lucas S."/>
            <person name="Glavina Del Rio T."/>
            <person name="Copeland A."/>
            <person name="Cheng J.F."/>
            <person name="Meincke L."/>
            <person name="Bruce D."/>
            <person name="Goodwin L."/>
            <person name="Pitluck S."/>
            <person name="Ivanova N."/>
            <person name="Mavromatis K."/>
            <person name="Ovchinnikova G."/>
            <person name="Pati A."/>
            <person name="Chen A."/>
            <person name="Palaniappan K."/>
            <person name="Land M."/>
            <person name="Hauser L."/>
            <person name="Chang Y.J."/>
            <person name="Jeffries C.D."/>
            <person name="Detter J.C."/>
            <person name="Brettin T."/>
            <person name="Rohde M."/>
            <person name="Goker M."/>
            <person name="Bristow J."/>
            <person name="Eisen J.A."/>
            <person name="Markowitz V."/>
            <person name="Hugenholtz P."/>
            <person name="Kyrpides N.C."/>
            <person name="Klenk H.P."/>
            <person name="Chen F."/>
        </authorList>
    </citation>
    <scope>NUCLEOTIDE SEQUENCE [LARGE SCALE GENOMIC DNA]</scope>
    <source>
        <strain evidence="3">ATCC 700099 / DSM 44233 / CIP 104796 / JCM 9543 / NBRC 105858 / Y-104</strain>
    </source>
</reference>
<dbReference type="EMBL" id="CP001737">
    <property type="protein sequence ID" value="ACV77776.1"/>
    <property type="molecule type" value="Genomic_DNA"/>
</dbReference>
<feature type="domain" description="SAF" evidence="1">
    <location>
        <begin position="47"/>
        <end position="110"/>
    </location>
</feature>
<dbReference type="eggNOG" id="COG1261">
    <property type="taxonomic scope" value="Bacteria"/>
</dbReference>
<dbReference type="STRING" id="479431.Namu_1374"/>
<gene>
    <name evidence="2" type="ordered locus">Namu_1374</name>
</gene>
<protein>
    <submittedName>
        <fullName evidence="2">SAF domain protein</fullName>
    </submittedName>
</protein>
<name>C8XEB8_NAKMY</name>
<proteinExistence type="predicted"/>
<dbReference type="KEGG" id="nml:Namu_1374"/>
<dbReference type="Pfam" id="PF08666">
    <property type="entry name" value="SAF"/>
    <property type="match status" value="1"/>
</dbReference>
<dbReference type="HOGENOM" id="CLU_081764_2_0_11"/>
<dbReference type="AlphaFoldDB" id="C8XEB8"/>
<dbReference type="OrthoDB" id="5192391at2"/>
<evidence type="ECO:0000313" key="3">
    <source>
        <dbReference type="Proteomes" id="UP000002218"/>
    </source>
</evidence>
<evidence type="ECO:0000313" key="2">
    <source>
        <dbReference type="EMBL" id="ACV77776.1"/>
    </source>
</evidence>
<dbReference type="Proteomes" id="UP000002218">
    <property type="component" value="Chromosome"/>
</dbReference>
<keyword evidence="3" id="KW-1185">Reference proteome</keyword>
<accession>C8XEB8</accession>
<evidence type="ECO:0000259" key="1">
    <source>
        <dbReference type="SMART" id="SM00858"/>
    </source>
</evidence>
<organism evidence="2 3">
    <name type="scientific">Nakamurella multipartita (strain ATCC 700099 / DSM 44233 / CIP 104796 / JCM 9543 / NBRC 105858 / Y-104)</name>
    <name type="common">Microsphaera multipartita</name>
    <dbReference type="NCBI Taxonomy" id="479431"/>
    <lineage>
        <taxon>Bacteria</taxon>
        <taxon>Bacillati</taxon>
        <taxon>Actinomycetota</taxon>
        <taxon>Actinomycetes</taxon>
        <taxon>Nakamurellales</taxon>
        <taxon>Nakamurellaceae</taxon>
        <taxon>Nakamurella</taxon>
    </lineage>
</organism>
<dbReference type="SMART" id="SM00858">
    <property type="entry name" value="SAF"/>
    <property type="match status" value="1"/>
</dbReference>
<sequence length="214" mass="21525" precursor="true">MAMPPAPSPRRLSRPRWFNVRVVGGILLVIAAIVLGARVMAAGSQTTPVWAASRSLSAGTVIGAGDLTAVEVNLGDQAGAYLTPAGDSPVGRTLVAPLGAGELLAGSAVEPTDSGRVVSIAVAPEHMPPGVEHGATIDLYLTREANPGSAEAAITELIGRDLTVQSVSAPASGGLSGATSNRYQLSVLLPADVADKLVRVLPTGEPIVVLVSGS</sequence>
<reference evidence="3" key="1">
    <citation type="submission" date="2009-09" db="EMBL/GenBank/DDBJ databases">
        <title>The complete genome of Nakamurella multipartita DSM 44233.</title>
        <authorList>
            <consortium name="US DOE Joint Genome Institute (JGI-PGF)"/>
            <person name="Lucas S."/>
            <person name="Copeland A."/>
            <person name="Lapidus A."/>
            <person name="Glavina del Rio T."/>
            <person name="Dalin E."/>
            <person name="Tice H."/>
            <person name="Bruce D."/>
            <person name="Goodwin L."/>
            <person name="Pitluck S."/>
            <person name="Kyrpides N."/>
            <person name="Mavromatis K."/>
            <person name="Ivanova N."/>
            <person name="Ovchinnikova G."/>
            <person name="Sims D."/>
            <person name="Meincke L."/>
            <person name="Brettin T."/>
            <person name="Detter J.C."/>
            <person name="Han C."/>
            <person name="Larimer F."/>
            <person name="Land M."/>
            <person name="Hauser L."/>
            <person name="Markowitz V."/>
            <person name="Cheng J.-F."/>
            <person name="Hugenholtz P."/>
            <person name="Woyke T."/>
            <person name="Wu D."/>
            <person name="Klenk H.-P."/>
            <person name="Eisen J.A."/>
        </authorList>
    </citation>
    <scope>NUCLEOTIDE SEQUENCE [LARGE SCALE GENOMIC DNA]</scope>
    <source>
        <strain evidence="3">ATCC 700099 / DSM 44233 / CIP 104796 / JCM 9543 / NBRC 105858 / Y-104</strain>
    </source>
</reference>
<dbReference type="InterPro" id="IPR013974">
    <property type="entry name" value="SAF"/>
</dbReference>
<dbReference type="CDD" id="cd11614">
    <property type="entry name" value="SAF_CpaB_FlgA_like"/>
    <property type="match status" value="1"/>
</dbReference>
<dbReference type="RefSeq" id="WP_015746683.1">
    <property type="nucleotide sequence ID" value="NC_013235.1"/>
</dbReference>